<dbReference type="AlphaFoldDB" id="A0A1X7E4R9"/>
<keyword evidence="2" id="KW-0472">Membrane</keyword>
<keyword evidence="2" id="KW-0812">Transmembrane</keyword>
<keyword evidence="2" id="KW-1133">Transmembrane helix</keyword>
<protein>
    <submittedName>
        <fullName evidence="4">K+ potassium transporter</fullName>
    </submittedName>
</protein>
<sequence>MARVHAPRLIPDPLLLGVLVLFFAANTAKLFHGGWLPLAIAGIMGASMLAWRKDRRIVMAYESDVKGPLTEFIRRARNGHLNEVPGTGVYPHPSTVSMPLALSENAQFNRVIHEKVFIAHGSRQRPAHGTSGRSHGGSHGCGVRSHHPVDPALRVPGRPGRPRRPADRA</sequence>
<accession>A0A1X7E4R9</accession>
<evidence type="ECO:0000256" key="1">
    <source>
        <dbReference type="SAM" id="MobiDB-lite"/>
    </source>
</evidence>
<gene>
    <name evidence="4" type="ORF">SAMN06296028_12131</name>
</gene>
<evidence type="ECO:0000313" key="5">
    <source>
        <dbReference type="Proteomes" id="UP000192929"/>
    </source>
</evidence>
<name>A0A1X7E4R9_9MICC</name>
<dbReference type="Pfam" id="PF02705">
    <property type="entry name" value="K_trans"/>
    <property type="match status" value="1"/>
</dbReference>
<proteinExistence type="predicted"/>
<feature type="transmembrane region" description="Helical" evidence="2">
    <location>
        <begin position="9"/>
        <end position="28"/>
    </location>
</feature>
<feature type="domain" description="K+ potassium transporter integral membrane" evidence="3">
    <location>
        <begin position="19"/>
        <end position="74"/>
    </location>
</feature>
<reference evidence="5" key="1">
    <citation type="submission" date="2017-04" db="EMBL/GenBank/DDBJ databases">
        <authorList>
            <person name="Varghese N."/>
            <person name="Submissions S."/>
        </authorList>
    </citation>
    <scope>NUCLEOTIDE SEQUENCE [LARGE SCALE GENOMIC DNA]</scope>
    <source>
        <strain evidence="5">NIO-1021</strain>
    </source>
</reference>
<dbReference type="RefSeq" id="WP_085108482.1">
    <property type="nucleotide sequence ID" value="NZ_FXAC01000021.1"/>
</dbReference>
<dbReference type="Proteomes" id="UP000192929">
    <property type="component" value="Unassembled WGS sequence"/>
</dbReference>
<dbReference type="EMBL" id="FXAC01000021">
    <property type="protein sequence ID" value="SMF27353.1"/>
    <property type="molecule type" value="Genomic_DNA"/>
</dbReference>
<feature type="region of interest" description="Disordered" evidence="1">
    <location>
        <begin position="120"/>
        <end position="169"/>
    </location>
</feature>
<evidence type="ECO:0000313" key="4">
    <source>
        <dbReference type="EMBL" id="SMF27353.1"/>
    </source>
</evidence>
<keyword evidence="5" id="KW-1185">Reference proteome</keyword>
<organism evidence="4 5">
    <name type="scientific">Kocuria marina subsp. indica</name>
    <dbReference type="NCBI Taxonomy" id="1049583"/>
    <lineage>
        <taxon>Bacteria</taxon>
        <taxon>Bacillati</taxon>
        <taxon>Actinomycetota</taxon>
        <taxon>Actinomycetes</taxon>
        <taxon>Micrococcales</taxon>
        <taxon>Micrococcaceae</taxon>
        <taxon>Kocuria</taxon>
    </lineage>
</organism>
<evidence type="ECO:0000259" key="3">
    <source>
        <dbReference type="Pfam" id="PF02705"/>
    </source>
</evidence>
<feature type="transmembrane region" description="Helical" evidence="2">
    <location>
        <begin position="34"/>
        <end position="51"/>
    </location>
</feature>
<dbReference type="InterPro" id="IPR053951">
    <property type="entry name" value="K_trans_N"/>
</dbReference>
<evidence type="ECO:0000256" key="2">
    <source>
        <dbReference type="SAM" id="Phobius"/>
    </source>
</evidence>